<sequence>MSGNHPSDSVSDDPMAELMEAWWQAEIGSRVVQQAPAGVPDGSAGPPASNPSQPTSQGGTSASGVSSVFKELPNELKNLVLLAASNPHTPNMRFVLLRQAVIHETDACPRVAPNPGCMCYRKRPNYITFWPLRHRHLVEYPECAVLCNSRHFRRPRDVVAATHRKAREMVQRERRIDRFPQKLGDWSLTQVVYEDRIPALEVGDPYDCNLDDLVFVHIPTFRGMGPYLYESRLNSHAQVTWDPLLGQLTSIAVNIVNWEAMGDDDAIQTVYDRMRIGHTWELEAQEGTRNMLNGRVPAKWPPLRPPGSAATAGGEAQPVWHPETPQRRVRRPANMPDSLLTNLSDFFQPQWVQNMRILTDVFTSLRELYLVDLTGFNMLDDALREKMHRYLDTPAGDDECFWCHCSHPGKPRTWGGLEDVEFVEVRKCAAMEDLEISVTKFEEFRHYASHLWPHTDINKRPWTRPMPVFKLAVPYMRRR</sequence>
<dbReference type="OrthoDB" id="4818638at2759"/>
<feature type="region of interest" description="Disordered" evidence="1">
    <location>
        <begin position="304"/>
        <end position="330"/>
    </location>
</feature>
<accession>A0A5Q4BYI7</accession>
<dbReference type="EMBL" id="PUHP01000245">
    <property type="protein sequence ID" value="TQN71679.1"/>
    <property type="molecule type" value="Genomic_DNA"/>
</dbReference>
<name>A0A5Q4BYI7_9PEZI</name>
<dbReference type="AlphaFoldDB" id="A0A5Q4BYI7"/>
<keyword evidence="3" id="KW-1185">Reference proteome</keyword>
<comment type="caution">
    <text evidence="2">The sequence shown here is derived from an EMBL/GenBank/DDBJ whole genome shotgun (WGS) entry which is preliminary data.</text>
</comment>
<proteinExistence type="predicted"/>
<organism evidence="2 3">
    <name type="scientific">Colletotrichum shisoi</name>
    <dbReference type="NCBI Taxonomy" id="2078593"/>
    <lineage>
        <taxon>Eukaryota</taxon>
        <taxon>Fungi</taxon>
        <taxon>Dikarya</taxon>
        <taxon>Ascomycota</taxon>
        <taxon>Pezizomycotina</taxon>
        <taxon>Sordariomycetes</taxon>
        <taxon>Hypocreomycetidae</taxon>
        <taxon>Glomerellales</taxon>
        <taxon>Glomerellaceae</taxon>
        <taxon>Colletotrichum</taxon>
        <taxon>Colletotrichum destructivum species complex</taxon>
    </lineage>
</organism>
<evidence type="ECO:0000256" key="1">
    <source>
        <dbReference type="SAM" id="MobiDB-lite"/>
    </source>
</evidence>
<reference evidence="2 3" key="1">
    <citation type="journal article" date="2019" name="Sci. Rep.">
        <title>Colletotrichum shisoi sp. nov., an anthracnose pathogen of Perilla frutescens in Japan: molecular phylogenetic, morphological and genomic evidence.</title>
        <authorList>
            <person name="Gan P."/>
            <person name="Tsushima A."/>
            <person name="Hiroyama R."/>
            <person name="Narusaka M."/>
            <person name="Takano Y."/>
            <person name="Narusaka Y."/>
            <person name="Kawaradani M."/>
            <person name="Damm U."/>
            <person name="Shirasu K."/>
        </authorList>
    </citation>
    <scope>NUCLEOTIDE SEQUENCE [LARGE SCALE GENOMIC DNA]</scope>
    <source>
        <strain evidence="2 3">PG-2018a</strain>
    </source>
</reference>
<protein>
    <submittedName>
        <fullName evidence="2">Uncharacterized protein</fullName>
    </submittedName>
</protein>
<feature type="region of interest" description="Disordered" evidence="1">
    <location>
        <begin position="32"/>
        <end position="65"/>
    </location>
</feature>
<dbReference type="Proteomes" id="UP000326340">
    <property type="component" value="Unassembled WGS sequence"/>
</dbReference>
<evidence type="ECO:0000313" key="3">
    <source>
        <dbReference type="Proteomes" id="UP000326340"/>
    </source>
</evidence>
<feature type="compositionally biased region" description="Polar residues" evidence="1">
    <location>
        <begin position="50"/>
        <end position="65"/>
    </location>
</feature>
<evidence type="ECO:0000313" key="2">
    <source>
        <dbReference type="EMBL" id="TQN71679.1"/>
    </source>
</evidence>
<gene>
    <name evidence="2" type="ORF">CSHISOI_03859</name>
</gene>